<keyword evidence="2" id="KW-0229">DNA integration</keyword>
<evidence type="ECO:0000313" key="8">
    <source>
        <dbReference type="EMBL" id="EPR39174.1"/>
    </source>
</evidence>
<dbReference type="InterPro" id="IPR013762">
    <property type="entry name" value="Integrase-like_cat_sf"/>
</dbReference>
<dbReference type="OrthoDB" id="8610787at2"/>
<evidence type="ECO:0000313" key="9">
    <source>
        <dbReference type="Proteomes" id="UP000014977"/>
    </source>
</evidence>
<sequence>MTRLFDPESSFSISESIDNYLDEKSATGQLSRSSIRNRRYELNRFERFCKSHKILFPVDIHKNIVVHYLKSLKISKSSKLNVIYVLMGYMDYLVDEGLIIENIASLIGKPKIYPPKTDYLTYSELEILFRSVANHSGKKTVDRNLLMMSLFTDICLRVSEVVQLKQDDVRLDAEELWITRKRHKVDKIPLNQDLINKFLRWYDIRPEYKGSESEWVFLSSHGRPLKPRQVHYIVSSALEKAGILKRKHGPHLLRHSGASLKAQQGENLIVIQYLLGHENLNTTRRYLHFNWEDLKAMVERSPALGK</sequence>
<dbReference type="AlphaFoldDB" id="S7UY43"/>
<dbReference type="PANTHER" id="PTHR30349:SF41">
    <property type="entry name" value="INTEGRASE_RECOMBINASE PROTEIN MJ0367-RELATED"/>
    <property type="match status" value="1"/>
</dbReference>
<keyword evidence="9" id="KW-1185">Reference proteome</keyword>
<dbReference type="PROSITE" id="PS51900">
    <property type="entry name" value="CB"/>
    <property type="match status" value="1"/>
</dbReference>
<reference evidence="8 9" key="1">
    <citation type="journal article" date="2013" name="Genome Announc.">
        <title>Draft genome sequences for three mercury-methylating, sulfate-reducing bacteria.</title>
        <authorList>
            <person name="Brown S.D."/>
            <person name="Hurt R.A.Jr."/>
            <person name="Gilmour C.C."/>
            <person name="Elias D.A."/>
        </authorList>
    </citation>
    <scope>NUCLEOTIDE SEQUENCE [LARGE SCALE GENOMIC DNA]</scope>
    <source>
        <strain evidence="8 9">DSM 2059</strain>
    </source>
</reference>
<keyword evidence="4" id="KW-0233">DNA recombination</keyword>
<proteinExistence type="inferred from homology"/>
<dbReference type="SUPFAM" id="SSF56349">
    <property type="entry name" value="DNA breaking-rejoining enzymes"/>
    <property type="match status" value="1"/>
</dbReference>
<dbReference type="Proteomes" id="UP000014977">
    <property type="component" value="Unassembled WGS sequence"/>
</dbReference>
<dbReference type="Pfam" id="PF00589">
    <property type="entry name" value="Phage_integrase"/>
    <property type="match status" value="1"/>
</dbReference>
<evidence type="ECO:0000259" key="7">
    <source>
        <dbReference type="PROSITE" id="PS51900"/>
    </source>
</evidence>
<evidence type="ECO:0000259" key="6">
    <source>
        <dbReference type="PROSITE" id="PS51898"/>
    </source>
</evidence>
<evidence type="ECO:0000256" key="2">
    <source>
        <dbReference type="ARBA" id="ARBA00022908"/>
    </source>
</evidence>
<dbReference type="InterPro" id="IPR002104">
    <property type="entry name" value="Integrase_catalytic"/>
</dbReference>
<organism evidence="8 9">
    <name type="scientific">Desulfococcus multivorans DSM 2059</name>
    <dbReference type="NCBI Taxonomy" id="1121405"/>
    <lineage>
        <taxon>Bacteria</taxon>
        <taxon>Pseudomonadati</taxon>
        <taxon>Thermodesulfobacteriota</taxon>
        <taxon>Desulfobacteria</taxon>
        <taxon>Desulfobacterales</taxon>
        <taxon>Desulfococcaceae</taxon>
        <taxon>Desulfococcus</taxon>
    </lineage>
</organism>
<dbReference type="GO" id="GO:0003677">
    <property type="term" value="F:DNA binding"/>
    <property type="evidence" value="ECO:0007669"/>
    <property type="project" value="UniProtKB-UniRule"/>
</dbReference>
<protein>
    <submittedName>
        <fullName evidence="8">Integrase family protein</fullName>
    </submittedName>
</protein>
<dbReference type="RefSeq" id="WP_020877587.1">
    <property type="nucleotide sequence ID" value="NZ_ATHJ01000092.1"/>
</dbReference>
<comment type="caution">
    <text evidence="8">The sequence shown here is derived from an EMBL/GenBank/DDBJ whole genome shotgun (WGS) entry which is preliminary data.</text>
</comment>
<dbReference type="InterPro" id="IPR050090">
    <property type="entry name" value="Tyrosine_recombinase_XerCD"/>
</dbReference>
<dbReference type="PROSITE" id="PS51898">
    <property type="entry name" value="TYR_RECOMBINASE"/>
    <property type="match status" value="1"/>
</dbReference>
<accession>S7UY43</accession>
<dbReference type="eggNOG" id="COG4974">
    <property type="taxonomic scope" value="Bacteria"/>
</dbReference>
<feature type="domain" description="Tyr recombinase" evidence="6">
    <location>
        <begin position="115"/>
        <end position="299"/>
    </location>
</feature>
<dbReference type="EMBL" id="ATHJ01000092">
    <property type="protein sequence ID" value="EPR39174.1"/>
    <property type="molecule type" value="Genomic_DNA"/>
</dbReference>
<dbReference type="STRING" id="897.B2D07_10710"/>
<keyword evidence="3 5" id="KW-0238">DNA-binding</keyword>
<evidence type="ECO:0000256" key="3">
    <source>
        <dbReference type="ARBA" id="ARBA00023125"/>
    </source>
</evidence>
<dbReference type="Gene3D" id="1.10.150.130">
    <property type="match status" value="1"/>
</dbReference>
<dbReference type="PANTHER" id="PTHR30349">
    <property type="entry name" value="PHAGE INTEGRASE-RELATED"/>
    <property type="match status" value="1"/>
</dbReference>
<gene>
    <name evidence="8" type="ORF">dsmv_2830</name>
</gene>
<comment type="similarity">
    <text evidence="1">Belongs to the 'phage' integrase family.</text>
</comment>
<dbReference type="InterPro" id="IPR010998">
    <property type="entry name" value="Integrase_recombinase_N"/>
</dbReference>
<evidence type="ECO:0000256" key="4">
    <source>
        <dbReference type="ARBA" id="ARBA00023172"/>
    </source>
</evidence>
<evidence type="ECO:0000256" key="1">
    <source>
        <dbReference type="ARBA" id="ARBA00008857"/>
    </source>
</evidence>
<feature type="domain" description="Core-binding (CB)" evidence="7">
    <location>
        <begin position="11"/>
        <end position="94"/>
    </location>
</feature>
<dbReference type="InterPro" id="IPR011010">
    <property type="entry name" value="DNA_brk_join_enz"/>
</dbReference>
<name>S7UY43_DESML</name>
<dbReference type="GO" id="GO:0015074">
    <property type="term" value="P:DNA integration"/>
    <property type="evidence" value="ECO:0007669"/>
    <property type="project" value="UniProtKB-KW"/>
</dbReference>
<evidence type="ECO:0000256" key="5">
    <source>
        <dbReference type="PROSITE-ProRule" id="PRU01248"/>
    </source>
</evidence>
<dbReference type="Gene3D" id="1.10.443.10">
    <property type="entry name" value="Intergrase catalytic core"/>
    <property type="match status" value="1"/>
</dbReference>
<dbReference type="InterPro" id="IPR044068">
    <property type="entry name" value="CB"/>
</dbReference>
<dbReference type="GO" id="GO:0006310">
    <property type="term" value="P:DNA recombination"/>
    <property type="evidence" value="ECO:0007669"/>
    <property type="project" value="UniProtKB-KW"/>
</dbReference>